<accession>A0ABU2KJH3</accession>
<protein>
    <submittedName>
        <fullName evidence="1">Uncharacterized protein</fullName>
    </submittedName>
</protein>
<dbReference type="InterPro" id="IPR036440">
    <property type="entry name" value="Peptidase_C15-like_sf"/>
</dbReference>
<proteinExistence type="predicted"/>
<comment type="caution">
    <text evidence="1">The sequence shown here is derived from an EMBL/GenBank/DDBJ whole genome shotgun (WGS) entry which is preliminary data.</text>
</comment>
<evidence type="ECO:0000313" key="2">
    <source>
        <dbReference type="Proteomes" id="UP001182991"/>
    </source>
</evidence>
<organism evidence="1 2">
    <name type="scientific">Mesonia ostreae</name>
    <dbReference type="NCBI Taxonomy" id="861110"/>
    <lineage>
        <taxon>Bacteria</taxon>
        <taxon>Pseudomonadati</taxon>
        <taxon>Bacteroidota</taxon>
        <taxon>Flavobacteriia</taxon>
        <taxon>Flavobacteriales</taxon>
        <taxon>Flavobacteriaceae</taxon>
        <taxon>Mesonia</taxon>
    </lineage>
</organism>
<keyword evidence="2" id="KW-1185">Reference proteome</keyword>
<dbReference type="Gene3D" id="3.40.630.20">
    <property type="entry name" value="Peptidase C15, pyroglutamyl peptidase I-like"/>
    <property type="match status" value="1"/>
</dbReference>
<reference evidence="2" key="1">
    <citation type="submission" date="2023-07" db="EMBL/GenBank/DDBJ databases">
        <title>Isolating and identifying novel microbial strains from the Mariana Trench.</title>
        <authorList>
            <person name="Fu H."/>
        </authorList>
    </citation>
    <scope>NUCLEOTIDE SEQUENCE [LARGE SCALE GENOMIC DNA]</scope>
    <source>
        <strain evidence="2">T-y2</strain>
    </source>
</reference>
<name>A0ABU2KJH3_9FLAO</name>
<sequence length="1347" mass="151137">MSALAFFTSTAIAPQSASQSYGVESADKFRVSSSFTISSNTKAYAMVQGTILLQQQATNADKVNLILRPHNQKELKLPVKHIIYRGLSITDFIHNNDLTDPDNKVNTSGSELLAAMQTIQQDRAPGDDIPLEALFGNVLAPANDKNIDEFFFKSLAASSQLFTIDCGIELGNFAIGEIGIEVILENPEFFVDVKLAKKEKFEIEISGNMSPAEKKWQRDLVRHFVDPAAFYGLHYDIKEGIEYRNSNGDVNDPPAETKVVIYNTLLTPFSTKNNVYLDIRNENGYSYNYYDNYIGDTGTSNDNKEFKIALTSDEIENINNPNYNNTFKEYYTSDWAVHVVDVITSGSNEENEFSIALRINDNEKPLLAGWSVELSPNSEIDPPLSNDTSNRVYFTDETHLLPTPIPNPLPAFTNAITLRVPNVPSETEQLATVVKLDYIKQLRLNDNADSFPQENPTDYLFGPITTQIPWDSEDGVQWIGSSHHKYFDGLNHGFVLGDMEEDITNLDSSLKTITINKKIDAQITNKVNIINSTNPQNVGEYNVIKVENPTSTSTAITVLESFPGALQIGDKLKITIEAAISIDYGNKKVIAESIDLSGVSAFAIGQKIRIFLKKGVETVNTVASNTYASGNTEIIFNNDIDKQGLGCIMETGMVSETDLSTSPNPPDNDNILFYTVPQFYFKKTGSKNSNLFNYKGATHNDKSFIETLQKTSPDFKIEKYSLQPTTGNFIATLAYESSVKVKENILLLGLKKLEFEDLKTAAAADLSPYHLQMLKLKPQGNRLRDKDYEPYYKYHAVIAGLDSSGDYAETTVYKEIYSRDGLIFTSPEYARTGSSQSAIVLDEALDELLDINNQSLSKLVNKTNEEIKQLGTLWSNISGGKSNRELYLIDGHTLNNGQYTLTGVLNTLPLELRNELDILYSNHSNSSVPVDEIETLLSQKGAELIVLARQRIREANQPYTNKDGIFYLVRLMMQLVLKNHKTVVDSASGYQYFSDVFEKTSRGWSGSALPSFSGYPSNYKKVLISGFDPFGAGFDWEGYNSNSSGNIALALDGELIEDSGGNDVGVIRSTIFPVRYKEFNDEQVEKFFRPFIPLVDMIITFSYGIDNYDFQIDRFASDFRYGTLDGNNAQTGLDTNLNIGETFIENILPYGELAVGNVLEIPGSPCVIGLNHRAYWEIYADQISPEILNQNVTNLHSLSRAFQIYRPPYTFWNNRSVIPIDMHLLDPGKPQFDDHNFFNNSQVSNDLKFVDSGDSDYIKFPSWMNYPDSQPWTGNFQNFKIKARMGSGQFYFSNEIHYRVSNLRNTLRPNLKTGHIHIGFLKEDPVTDRDQMLTDIKYIIEKMINSL</sequence>
<dbReference type="EMBL" id="JAVRBG010000008">
    <property type="protein sequence ID" value="MDT0294837.1"/>
    <property type="molecule type" value="Genomic_DNA"/>
</dbReference>
<evidence type="ECO:0000313" key="1">
    <source>
        <dbReference type="EMBL" id="MDT0294837.1"/>
    </source>
</evidence>
<gene>
    <name evidence="1" type="ORF">RLT85_09345</name>
</gene>
<dbReference type="RefSeq" id="WP_311401768.1">
    <property type="nucleotide sequence ID" value="NZ_JAVRBG010000008.1"/>
</dbReference>
<dbReference type="SUPFAM" id="SSF53182">
    <property type="entry name" value="Pyrrolidone carboxyl peptidase (pyroglutamate aminopeptidase)"/>
    <property type="match status" value="1"/>
</dbReference>
<dbReference type="Proteomes" id="UP001182991">
    <property type="component" value="Unassembled WGS sequence"/>
</dbReference>